<keyword evidence="2" id="KW-1185">Reference proteome</keyword>
<gene>
    <name evidence="3" type="primary">LOC118263674</name>
</gene>
<name>A0A9R0EG53_SPOFR</name>
<evidence type="ECO:0000259" key="1">
    <source>
        <dbReference type="PROSITE" id="PS51286"/>
    </source>
</evidence>
<organism evidence="2 3">
    <name type="scientific">Spodoptera frugiperda</name>
    <name type="common">Fall armyworm</name>
    <dbReference type="NCBI Taxonomy" id="7108"/>
    <lineage>
        <taxon>Eukaryota</taxon>
        <taxon>Metazoa</taxon>
        <taxon>Ecdysozoa</taxon>
        <taxon>Arthropoda</taxon>
        <taxon>Hexapoda</taxon>
        <taxon>Insecta</taxon>
        <taxon>Pterygota</taxon>
        <taxon>Neoptera</taxon>
        <taxon>Endopterygota</taxon>
        <taxon>Lepidoptera</taxon>
        <taxon>Glossata</taxon>
        <taxon>Ditrysia</taxon>
        <taxon>Noctuoidea</taxon>
        <taxon>Noctuidae</taxon>
        <taxon>Amphipyrinae</taxon>
        <taxon>Spodoptera</taxon>
    </lineage>
</organism>
<dbReference type="GO" id="GO:0016301">
    <property type="term" value="F:kinase activity"/>
    <property type="evidence" value="ECO:0007669"/>
    <property type="project" value="UniProtKB-KW"/>
</dbReference>
<keyword evidence="3" id="KW-0418">Kinase</keyword>
<sequence length="640" mass="73751">MSFLARIVRNFAVPKYRTNILALNSLQNVSRQIHCSANLCLRMFMEHENNYAYSILENKGYTISLKSDISRNCISEQEFQEALKSNWSKKSHSEIFDYFHKFALYCSEHKLCISNQIFDTYIDSLTDCIKLGTDEELKTLFYTLNKWPETPSIRTRNIIEVWAALDDECLNRLKNWSYDELLTFLSLFYMINVMKYSDYCIKALQKLASKAKNLTPAQLVPTLFFIGIWRKSPFDMHNLEVEINKKYSQFTIDELSIMSMGYFKSKTPIRDPELVQKMIDTVIENSKTIHEVSLAALLKLIRYSTKSVLDDRINRLLEALQHEVPRLSVMCNVHMALVGTSTLNLHKQCLNNIASKVIKSISQTRVKDLERLVLTYGTFGLRPDTEECFFTKVIDELRKPERAIEISKHGRSFACCIAYLTLLGIYPVDLISKVLSPEFREQTYGKYCFNYGREILTLNNVTEIFLSDANINLLDDKVKKILAKKYTDYVPREDYVKQYNITEQMFLDIAKVMKETRGGDDYVAGDHILPHYQRGDIIICTDHSGAPVPVKDVFKSSDFGLIRKRPDDNTWVVLVIAGRNALIHGTDNATGFFTSKVRELEALGYHGVLVPWSQYSKLRSTADKAVFLNSLIDNAVNKNK</sequence>
<dbReference type="PROSITE" id="PS51286">
    <property type="entry name" value="RAP"/>
    <property type="match status" value="1"/>
</dbReference>
<reference evidence="3" key="1">
    <citation type="submission" date="2025-08" db="UniProtKB">
        <authorList>
            <consortium name="RefSeq"/>
        </authorList>
    </citation>
    <scope>IDENTIFICATION</scope>
    <source>
        <tissue evidence="3">Whole larval tissue</tissue>
    </source>
</reference>
<accession>A0A9R0EG53</accession>
<keyword evidence="3" id="KW-0808">Transferase</keyword>
<dbReference type="OrthoDB" id="10064757at2759"/>
<dbReference type="RefSeq" id="XP_035431683.2">
    <property type="nucleotide sequence ID" value="XM_035575790.2"/>
</dbReference>
<dbReference type="AlphaFoldDB" id="A0A9R0EG53"/>
<protein>
    <submittedName>
        <fullName evidence="3">FAST kinase domain-containing protein 5, mitochondrial</fullName>
    </submittedName>
</protein>
<evidence type="ECO:0000313" key="2">
    <source>
        <dbReference type="Proteomes" id="UP000829999"/>
    </source>
</evidence>
<dbReference type="Proteomes" id="UP000829999">
    <property type="component" value="Chromosome 27"/>
</dbReference>
<proteinExistence type="predicted"/>
<dbReference type="InterPro" id="IPR013584">
    <property type="entry name" value="RAP"/>
</dbReference>
<dbReference type="GeneID" id="118263674"/>
<feature type="domain" description="RAP" evidence="1">
    <location>
        <begin position="572"/>
        <end position="630"/>
    </location>
</feature>
<evidence type="ECO:0000313" key="3">
    <source>
        <dbReference type="RefSeq" id="XP_035431683.2"/>
    </source>
</evidence>